<evidence type="ECO:0000313" key="1">
    <source>
        <dbReference type="EMBL" id="JAD15608.1"/>
    </source>
</evidence>
<organism evidence="1">
    <name type="scientific">Arundo donax</name>
    <name type="common">Giant reed</name>
    <name type="synonym">Donax arundinaceus</name>
    <dbReference type="NCBI Taxonomy" id="35708"/>
    <lineage>
        <taxon>Eukaryota</taxon>
        <taxon>Viridiplantae</taxon>
        <taxon>Streptophyta</taxon>
        <taxon>Embryophyta</taxon>
        <taxon>Tracheophyta</taxon>
        <taxon>Spermatophyta</taxon>
        <taxon>Magnoliopsida</taxon>
        <taxon>Liliopsida</taxon>
        <taxon>Poales</taxon>
        <taxon>Poaceae</taxon>
        <taxon>PACMAD clade</taxon>
        <taxon>Arundinoideae</taxon>
        <taxon>Arundineae</taxon>
        <taxon>Arundo</taxon>
    </lineage>
</organism>
<proteinExistence type="predicted"/>
<sequence length="34" mass="3912">MSARLTVHLIYCFLGIQTLSHDSKHLFVTLSYTD</sequence>
<dbReference type="EMBL" id="GBRH01282287">
    <property type="protein sequence ID" value="JAD15608.1"/>
    <property type="molecule type" value="Transcribed_RNA"/>
</dbReference>
<reference evidence="1" key="1">
    <citation type="submission" date="2014-09" db="EMBL/GenBank/DDBJ databases">
        <authorList>
            <person name="Magalhaes I.L.F."/>
            <person name="Oliveira U."/>
            <person name="Santos F.R."/>
            <person name="Vidigal T.H.D.A."/>
            <person name="Brescovit A.D."/>
            <person name="Santos A.J."/>
        </authorList>
    </citation>
    <scope>NUCLEOTIDE SEQUENCE</scope>
    <source>
        <tissue evidence="1">Shoot tissue taken approximately 20 cm above the soil surface</tissue>
    </source>
</reference>
<reference evidence="1" key="2">
    <citation type="journal article" date="2015" name="Data Brief">
        <title>Shoot transcriptome of the giant reed, Arundo donax.</title>
        <authorList>
            <person name="Barrero R.A."/>
            <person name="Guerrero F.D."/>
            <person name="Moolhuijzen P."/>
            <person name="Goolsby J.A."/>
            <person name="Tidwell J."/>
            <person name="Bellgard S.E."/>
            <person name="Bellgard M.I."/>
        </authorList>
    </citation>
    <scope>NUCLEOTIDE SEQUENCE</scope>
    <source>
        <tissue evidence="1">Shoot tissue taken approximately 20 cm above the soil surface</tissue>
    </source>
</reference>
<accession>A0A0A8XS98</accession>
<dbReference type="AlphaFoldDB" id="A0A0A8XS98"/>
<protein>
    <submittedName>
        <fullName evidence="1">Uncharacterized protein</fullName>
    </submittedName>
</protein>
<name>A0A0A8XS98_ARUDO</name>